<dbReference type="GO" id="GO:0005737">
    <property type="term" value="C:cytoplasm"/>
    <property type="evidence" value="ECO:0007669"/>
    <property type="project" value="TreeGrafter"/>
</dbReference>
<proteinExistence type="inferred from homology"/>
<keyword evidence="5" id="KW-1185">Reference proteome</keyword>
<dbReference type="SUPFAM" id="SSF56219">
    <property type="entry name" value="DNase I-like"/>
    <property type="match status" value="1"/>
</dbReference>
<evidence type="ECO:0000313" key="4">
    <source>
        <dbReference type="EnsemblMetazoa" id="GBRI035485-PA"/>
    </source>
</evidence>
<dbReference type="FunFam" id="3.60.10.10:FF:000060">
    <property type="entry name" value="Uncharacterized protein, isoform C"/>
    <property type="match status" value="1"/>
</dbReference>
<accession>A0A1A9WWZ9</accession>
<reference evidence="5" key="1">
    <citation type="submission" date="2014-03" db="EMBL/GenBank/DDBJ databases">
        <authorList>
            <person name="Aksoy S."/>
            <person name="Warren W."/>
            <person name="Wilson R.K."/>
        </authorList>
    </citation>
    <scope>NUCLEOTIDE SEQUENCE [LARGE SCALE GENOMIC DNA]</scope>
    <source>
        <strain evidence="5">IAEA</strain>
    </source>
</reference>
<evidence type="ECO:0000256" key="1">
    <source>
        <dbReference type="ARBA" id="ARBA00005910"/>
    </source>
</evidence>
<feature type="domain" description="Inositol polyphosphate-related phosphatase" evidence="3">
    <location>
        <begin position="47"/>
        <end position="356"/>
    </location>
</feature>
<feature type="compositionally biased region" description="Polar residues" evidence="2">
    <location>
        <begin position="23"/>
        <end position="38"/>
    </location>
</feature>
<evidence type="ECO:0000259" key="3">
    <source>
        <dbReference type="SMART" id="SM00128"/>
    </source>
</evidence>
<dbReference type="STRING" id="37001.A0A1A9WWZ9"/>
<dbReference type="EnsemblMetazoa" id="GBRI035485-RA">
    <property type="protein sequence ID" value="GBRI035485-PA"/>
    <property type="gene ID" value="GBRI035485"/>
</dbReference>
<name>A0A1A9WWZ9_9MUSC</name>
<dbReference type="SMART" id="SM00128">
    <property type="entry name" value="IPPc"/>
    <property type="match status" value="1"/>
</dbReference>
<dbReference type="Pfam" id="PF17751">
    <property type="entry name" value="SKICH"/>
    <property type="match status" value="1"/>
</dbReference>
<feature type="compositionally biased region" description="Basic and acidic residues" evidence="2">
    <location>
        <begin position="1"/>
        <end position="22"/>
    </location>
</feature>
<dbReference type="PANTHER" id="PTHR11200">
    <property type="entry name" value="INOSITOL 5-PHOSPHATASE"/>
    <property type="match status" value="1"/>
</dbReference>
<sequence>MQYDKSEKTNVIDHREDEKNEMEANNMSDHILPSQTNTDTKHSDIDSSCRVYVITWNVGSRFPDNISLRNLLGLNTTDHQHMADIYAIGLQEVNVQPQQQVLGLFKEDPWTAKVKGALGDLGYVVFKTEQMQGLLLTMLIKRIHVHHLRNIEAEYTRTGFGGIWGNKGAVSIRFNLYGCDMTFVNAHLAAHDSHLEERIQDFKQIMDNHHYHVKRFRGIYDHDYVFWFGDLNFRLSGEDTSKEVEEAIICNSFDELITRDQLSYVREVTREAFHLLHERKPTFPPTFKFKEGTCEYDLKRRPAWTDRILYGIQPDNCKPNTHLHVNQFTYKSHPDYSISDHKPVTGEFSIKLFPSDKIPIIHFSDLYVWRIGEENTVEYTKPVTFKECEHDWIGVYQCEYTSLRDYVAYEYVCQAESPPPSPDLTTDPFFTHAPRRLSQRHRNPNYLRRQMRDNDEIVRLDFADDIELKSGEQYVLIYFQNSGLRGVTSVYGISNVFRAEMAGSSSLIPNVD</sequence>
<dbReference type="InterPro" id="IPR041611">
    <property type="entry name" value="SKICH"/>
</dbReference>
<feature type="region of interest" description="Disordered" evidence="2">
    <location>
        <begin position="1"/>
        <end position="43"/>
    </location>
</feature>
<evidence type="ECO:0000256" key="2">
    <source>
        <dbReference type="SAM" id="MobiDB-lite"/>
    </source>
</evidence>
<comment type="similarity">
    <text evidence="1">Belongs to the inositol 1,4,5-trisphosphate 5-phosphatase type II family.</text>
</comment>
<dbReference type="InterPro" id="IPR046985">
    <property type="entry name" value="IP5"/>
</dbReference>
<reference evidence="4" key="2">
    <citation type="submission" date="2020-05" db="UniProtKB">
        <authorList>
            <consortium name="EnsemblMetazoa"/>
        </authorList>
    </citation>
    <scope>IDENTIFICATION</scope>
    <source>
        <strain evidence="4">IAEA</strain>
    </source>
</reference>
<evidence type="ECO:0000313" key="5">
    <source>
        <dbReference type="Proteomes" id="UP000091820"/>
    </source>
</evidence>
<dbReference type="GO" id="GO:0046856">
    <property type="term" value="P:phosphatidylinositol dephosphorylation"/>
    <property type="evidence" value="ECO:0007669"/>
    <property type="project" value="InterPro"/>
</dbReference>
<dbReference type="GO" id="GO:0001726">
    <property type="term" value="C:ruffle"/>
    <property type="evidence" value="ECO:0007669"/>
    <property type="project" value="TreeGrafter"/>
</dbReference>
<dbReference type="GO" id="GO:0004439">
    <property type="term" value="F:phosphatidylinositol-4,5-bisphosphate 5-phosphatase activity"/>
    <property type="evidence" value="ECO:0007669"/>
    <property type="project" value="TreeGrafter"/>
</dbReference>
<dbReference type="AlphaFoldDB" id="A0A1A9WWZ9"/>
<dbReference type="InterPro" id="IPR000300">
    <property type="entry name" value="IPPc"/>
</dbReference>
<dbReference type="Gene3D" id="3.60.10.10">
    <property type="entry name" value="Endonuclease/exonuclease/phosphatase"/>
    <property type="match status" value="1"/>
</dbReference>
<dbReference type="Pfam" id="PF22669">
    <property type="entry name" value="Exo_endo_phos2"/>
    <property type="match status" value="1"/>
</dbReference>
<organism evidence="4 5">
    <name type="scientific">Glossina brevipalpis</name>
    <dbReference type="NCBI Taxonomy" id="37001"/>
    <lineage>
        <taxon>Eukaryota</taxon>
        <taxon>Metazoa</taxon>
        <taxon>Ecdysozoa</taxon>
        <taxon>Arthropoda</taxon>
        <taxon>Hexapoda</taxon>
        <taxon>Insecta</taxon>
        <taxon>Pterygota</taxon>
        <taxon>Neoptera</taxon>
        <taxon>Endopterygota</taxon>
        <taxon>Diptera</taxon>
        <taxon>Brachycera</taxon>
        <taxon>Muscomorpha</taxon>
        <taxon>Hippoboscoidea</taxon>
        <taxon>Glossinidae</taxon>
        <taxon>Glossina</taxon>
    </lineage>
</organism>
<dbReference type="VEuPathDB" id="VectorBase:GBRI035485"/>
<dbReference type="GO" id="GO:0005886">
    <property type="term" value="C:plasma membrane"/>
    <property type="evidence" value="ECO:0007669"/>
    <property type="project" value="TreeGrafter"/>
</dbReference>
<dbReference type="Proteomes" id="UP000091820">
    <property type="component" value="Unassembled WGS sequence"/>
</dbReference>
<dbReference type="Gene3D" id="2.60.40.2840">
    <property type="match status" value="1"/>
</dbReference>
<protein>
    <recommendedName>
        <fullName evidence="3">Inositol polyphosphate-related phosphatase domain-containing protein</fullName>
    </recommendedName>
</protein>
<dbReference type="PANTHER" id="PTHR11200:SF275">
    <property type="entry name" value="LD06095P"/>
    <property type="match status" value="1"/>
</dbReference>
<dbReference type="InterPro" id="IPR036691">
    <property type="entry name" value="Endo/exonu/phosph_ase_sf"/>
</dbReference>